<feature type="compositionally biased region" description="Pro residues" evidence="5">
    <location>
        <begin position="28"/>
        <end position="44"/>
    </location>
</feature>
<dbReference type="FunFam" id="3.30.160.60:FF:000026">
    <property type="entry name" value="Transcription factor Sp3"/>
    <property type="match status" value="1"/>
</dbReference>
<feature type="domain" description="C2H2-type" evidence="6">
    <location>
        <begin position="267"/>
        <end position="294"/>
    </location>
</feature>
<dbReference type="Gene3D" id="3.30.160.60">
    <property type="entry name" value="Classic Zinc Finger"/>
    <property type="match status" value="1"/>
</dbReference>
<keyword evidence="2 4" id="KW-0863">Zinc-finger</keyword>
<comment type="caution">
    <text evidence="7">The sequence shown here is derived from an EMBL/GenBank/DDBJ whole genome shotgun (WGS) entry which is preliminary data.</text>
</comment>
<keyword evidence="1" id="KW-0479">Metal-binding</keyword>
<feature type="compositionally biased region" description="Low complexity" evidence="5">
    <location>
        <begin position="1"/>
        <end position="16"/>
    </location>
</feature>
<dbReference type="GO" id="GO:0008270">
    <property type="term" value="F:zinc ion binding"/>
    <property type="evidence" value="ECO:0007669"/>
    <property type="project" value="UniProtKB-KW"/>
</dbReference>
<accession>A0A8K0KIF2</accession>
<proteinExistence type="predicted"/>
<reference evidence="7" key="2">
    <citation type="submission" date="2017-10" db="EMBL/GenBank/DDBJ databases">
        <title>Ladona fulva Genome sequencing and assembly.</title>
        <authorList>
            <person name="Murali S."/>
            <person name="Richards S."/>
            <person name="Bandaranaike D."/>
            <person name="Bellair M."/>
            <person name="Blankenburg K."/>
            <person name="Chao H."/>
            <person name="Dinh H."/>
            <person name="Doddapaneni H."/>
            <person name="Dugan-Rocha S."/>
            <person name="Elkadiri S."/>
            <person name="Gnanaolivu R."/>
            <person name="Hernandez B."/>
            <person name="Skinner E."/>
            <person name="Javaid M."/>
            <person name="Lee S."/>
            <person name="Li M."/>
            <person name="Ming W."/>
            <person name="Munidasa M."/>
            <person name="Muniz J."/>
            <person name="Nguyen L."/>
            <person name="Hughes D."/>
            <person name="Osuji N."/>
            <person name="Pu L.-L."/>
            <person name="Puazo M."/>
            <person name="Qu C."/>
            <person name="Quiroz J."/>
            <person name="Raj R."/>
            <person name="Weissenberger G."/>
            <person name="Xin Y."/>
            <person name="Zou X."/>
            <person name="Han Y."/>
            <person name="Worley K."/>
            <person name="Muzny D."/>
            <person name="Gibbs R."/>
        </authorList>
    </citation>
    <scope>NUCLEOTIDE SEQUENCE</scope>
    <source>
        <strain evidence="7">Sampled in the wild</strain>
    </source>
</reference>
<dbReference type="Proteomes" id="UP000792457">
    <property type="component" value="Unassembled WGS sequence"/>
</dbReference>
<dbReference type="GO" id="GO:0000978">
    <property type="term" value="F:RNA polymerase II cis-regulatory region sequence-specific DNA binding"/>
    <property type="evidence" value="ECO:0007669"/>
    <property type="project" value="TreeGrafter"/>
</dbReference>
<evidence type="ECO:0000256" key="2">
    <source>
        <dbReference type="ARBA" id="ARBA00022771"/>
    </source>
</evidence>
<dbReference type="GO" id="GO:0000981">
    <property type="term" value="F:DNA-binding transcription factor activity, RNA polymerase II-specific"/>
    <property type="evidence" value="ECO:0007669"/>
    <property type="project" value="TreeGrafter"/>
</dbReference>
<name>A0A8K0KIF2_LADFU</name>
<evidence type="ECO:0000256" key="1">
    <source>
        <dbReference type="ARBA" id="ARBA00022723"/>
    </source>
</evidence>
<dbReference type="AlphaFoldDB" id="A0A8K0KIF2"/>
<evidence type="ECO:0000256" key="4">
    <source>
        <dbReference type="PROSITE-ProRule" id="PRU00042"/>
    </source>
</evidence>
<evidence type="ECO:0000313" key="7">
    <source>
        <dbReference type="EMBL" id="KAG8234893.1"/>
    </source>
</evidence>
<gene>
    <name evidence="7" type="ORF">J437_LFUL013721</name>
</gene>
<dbReference type="SMART" id="SM00355">
    <property type="entry name" value="ZnF_C2H2"/>
    <property type="match status" value="1"/>
</dbReference>
<dbReference type="PANTHER" id="PTHR23235">
    <property type="entry name" value="KRUEPPEL-LIKE TRANSCRIPTION FACTOR"/>
    <property type="match status" value="1"/>
</dbReference>
<protein>
    <recommendedName>
        <fullName evidence="6">C2H2-type domain-containing protein</fullName>
    </recommendedName>
</protein>
<sequence length="318" mass="34356">MLHPSSPSSSSQSPSSTTNTNTIHQAPSQPPALAPPPPALPPSTPQYLSHHPLHHYPLHIPPPSNPSASAGPGTNQGLSATPTLTSNQVNSSPRAQRRYTGRATCDCPNCQEAERLGPAGLHLRRRNIHSCHIPGCGKVTAKFKLPSCPGFEATLLGRALSKLRFFHLPHSGVREDVTSEGPPPVAHWGKTFRLQLVVLREEVHPVGRAPEAPQDAHWREKVSTDANYISFIIDTLRIIKPKGAQMSAKCPQRVGKMSCSCLPNVLFACPVCNKRFMRSDHLAKHVKTHAAGGEGGEDDEEVSIPKQYTTLLITMATG</sequence>
<dbReference type="SUPFAM" id="SSF57667">
    <property type="entry name" value="beta-beta-alpha zinc fingers"/>
    <property type="match status" value="1"/>
</dbReference>
<dbReference type="OrthoDB" id="6365676at2759"/>
<evidence type="ECO:0000313" key="8">
    <source>
        <dbReference type="Proteomes" id="UP000792457"/>
    </source>
</evidence>
<evidence type="ECO:0000256" key="5">
    <source>
        <dbReference type="SAM" id="MobiDB-lite"/>
    </source>
</evidence>
<dbReference type="PROSITE" id="PS50157">
    <property type="entry name" value="ZINC_FINGER_C2H2_2"/>
    <property type="match status" value="1"/>
</dbReference>
<feature type="region of interest" description="Disordered" evidence="5">
    <location>
        <begin position="1"/>
        <end position="101"/>
    </location>
</feature>
<keyword evidence="8" id="KW-1185">Reference proteome</keyword>
<organism evidence="7 8">
    <name type="scientific">Ladona fulva</name>
    <name type="common">Scarce chaser dragonfly</name>
    <name type="synonym">Libellula fulva</name>
    <dbReference type="NCBI Taxonomy" id="123851"/>
    <lineage>
        <taxon>Eukaryota</taxon>
        <taxon>Metazoa</taxon>
        <taxon>Ecdysozoa</taxon>
        <taxon>Arthropoda</taxon>
        <taxon>Hexapoda</taxon>
        <taxon>Insecta</taxon>
        <taxon>Pterygota</taxon>
        <taxon>Palaeoptera</taxon>
        <taxon>Odonata</taxon>
        <taxon>Epiprocta</taxon>
        <taxon>Anisoptera</taxon>
        <taxon>Libelluloidea</taxon>
        <taxon>Libellulidae</taxon>
        <taxon>Ladona</taxon>
    </lineage>
</organism>
<evidence type="ECO:0000259" key="6">
    <source>
        <dbReference type="PROSITE" id="PS50157"/>
    </source>
</evidence>
<keyword evidence="3" id="KW-0862">Zinc</keyword>
<reference evidence="7" key="1">
    <citation type="submission" date="2013-04" db="EMBL/GenBank/DDBJ databases">
        <authorList>
            <person name="Qu J."/>
            <person name="Murali S.C."/>
            <person name="Bandaranaike D."/>
            <person name="Bellair M."/>
            <person name="Blankenburg K."/>
            <person name="Chao H."/>
            <person name="Dinh H."/>
            <person name="Doddapaneni H."/>
            <person name="Downs B."/>
            <person name="Dugan-Rocha S."/>
            <person name="Elkadiri S."/>
            <person name="Gnanaolivu R.D."/>
            <person name="Hernandez B."/>
            <person name="Javaid M."/>
            <person name="Jayaseelan J.C."/>
            <person name="Lee S."/>
            <person name="Li M."/>
            <person name="Ming W."/>
            <person name="Munidasa M."/>
            <person name="Muniz J."/>
            <person name="Nguyen L."/>
            <person name="Ongeri F."/>
            <person name="Osuji N."/>
            <person name="Pu L.-L."/>
            <person name="Puazo M."/>
            <person name="Qu C."/>
            <person name="Quiroz J."/>
            <person name="Raj R."/>
            <person name="Weissenberger G."/>
            <person name="Xin Y."/>
            <person name="Zou X."/>
            <person name="Han Y."/>
            <person name="Richards S."/>
            <person name="Worley K."/>
            <person name="Muzny D."/>
            <person name="Gibbs R."/>
        </authorList>
    </citation>
    <scope>NUCLEOTIDE SEQUENCE</scope>
    <source>
        <strain evidence="7">Sampled in the wild</strain>
    </source>
</reference>
<dbReference type="InterPro" id="IPR013087">
    <property type="entry name" value="Znf_C2H2_type"/>
</dbReference>
<feature type="non-terminal residue" evidence="7">
    <location>
        <position position="318"/>
    </location>
</feature>
<dbReference type="EMBL" id="KZ308855">
    <property type="protein sequence ID" value="KAG8234893.1"/>
    <property type="molecule type" value="Genomic_DNA"/>
</dbReference>
<dbReference type="PROSITE" id="PS00028">
    <property type="entry name" value="ZINC_FINGER_C2H2_1"/>
    <property type="match status" value="1"/>
</dbReference>
<feature type="compositionally biased region" description="Polar residues" evidence="5">
    <location>
        <begin position="75"/>
        <end position="94"/>
    </location>
</feature>
<dbReference type="PANTHER" id="PTHR23235:SF177">
    <property type="entry name" value="C2H2-TYPE DOMAIN-CONTAINING PROTEIN"/>
    <property type="match status" value="1"/>
</dbReference>
<dbReference type="InterPro" id="IPR036236">
    <property type="entry name" value="Znf_C2H2_sf"/>
</dbReference>
<evidence type="ECO:0000256" key="3">
    <source>
        <dbReference type="ARBA" id="ARBA00022833"/>
    </source>
</evidence>